<accession>A0A941EPM3</accession>
<evidence type="ECO:0000313" key="1">
    <source>
        <dbReference type="EMBL" id="MBR7834846.1"/>
    </source>
</evidence>
<reference evidence="1" key="1">
    <citation type="submission" date="2021-04" db="EMBL/GenBank/DDBJ databases">
        <title>Genome based classification of Actinospica acidithermotolerans sp. nov., an actinobacterium isolated from an Indonesian hot spring.</title>
        <authorList>
            <person name="Kusuma A.B."/>
            <person name="Putra K.E."/>
            <person name="Nafisah S."/>
            <person name="Loh J."/>
            <person name="Nouioui I."/>
            <person name="Goodfellow M."/>
        </authorList>
    </citation>
    <scope>NUCLEOTIDE SEQUENCE</scope>
    <source>
        <strain evidence="1">CSCA 57</strain>
    </source>
</reference>
<dbReference type="EMBL" id="JAGSOG010000072">
    <property type="protein sequence ID" value="MBR7834846.1"/>
    <property type="molecule type" value="Genomic_DNA"/>
</dbReference>
<name>A0A941EPM3_9ACTN</name>
<keyword evidence="2" id="KW-1185">Reference proteome</keyword>
<dbReference type="RefSeq" id="WP_212529362.1">
    <property type="nucleotide sequence ID" value="NZ_JAGSOG010000072.1"/>
</dbReference>
<organism evidence="1 2">
    <name type="scientific">Actinospica durhamensis</name>
    <dbReference type="NCBI Taxonomy" id="1508375"/>
    <lineage>
        <taxon>Bacteria</taxon>
        <taxon>Bacillati</taxon>
        <taxon>Actinomycetota</taxon>
        <taxon>Actinomycetes</taxon>
        <taxon>Catenulisporales</taxon>
        <taxon>Actinospicaceae</taxon>
        <taxon>Actinospica</taxon>
    </lineage>
</organism>
<comment type="caution">
    <text evidence="1">The sequence shown here is derived from an EMBL/GenBank/DDBJ whole genome shotgun (WGS) entry which is preliminary data.</text>
</comment>
<gene>
    <name evidence="1" type="ORF">KDL01_16355</name>
</gene>
<sequence length="145" mass="15585">MTSTPLPDFGTEFDARALAEAGWSIRPAQGRGERQALEVYAREQLIDVLVFSRLSAPVLCGAWQSGRGQHASVLVWGHAAPEGGLPTVELSHRSGLFRRASVHTATPVAADAFWLALFDGPAHRVRVATTTGRAECARVRAGGRR</sequence>
<evidence type="ECO:0000313" key="2">
    <source>
        <dbReference type="Proteomes" id="UP000675781"/>
    </source>
</evidence>
<proteinExistence type="predicted"/>
<dbReference type="Proteomes" id="UP000675781">
    <property type="component" value="Unassembled WGS sequence"/>
</dbReference>
<protein>
    <submittedName>
        <fullName evidence="1">Uncharacterized protein</fullName>
    </submittedName>
</protein>
<dbReference type="AlphaFoldDB" id="A0A941EPM3"/>